<feature type="compositionally biased region" description="Polar residues" evidence="1">
    <location>
        <begin position="657"/>
        <end position="666"/>
    </location>
</feature>
<organism evidence="3 4">
    <name type="scientific">Riccia fluitans</name>
    <dbReference type="NCBI Taxonomy" id="41844"/>
    <lineage>
        <taxon>Eukaryota</taxon>
        <taxon>Viridiplantae</taxon>
        <taxon>Streptophyta</taxon>
        <taxon>Embryophyta</taxon>
        <taxon>Marchantiophyta</taxon>
        <taxon>Marchantiopsida</taxon>
        <taxon>Marchantiidae</taxon>
        <taxon>Marchantiales</taxon>
        <taxon>Ricciaceae</taxon>
        <taxon>Riccia</taxon>
    </lineage>
</organism>
<feature type="region of interest" description="Disordered" evidence="1">
    <location>
        <begin position="365"/>
        <end position="433"/>
    </location>
</feature>
<dbReference type="CDD" id="cd00170">
    <property type="entry name" value="SEC14"/>
    <property type="match status" value="1"/>
</dbReference>
<proteinExistence type="predicted"/>
<feature type="domain" description="CRAL-TRIO" evidence="2">
    <location>
        <begin position="1190"/>
        <end position="1368"/>
    </location>
</feature>
<feature type="region of interest" description="Disordered" evidence="1">
    <location>
        <begin position="544"/>
        <end position="565"/>
    </location>
</feature>
<feature type="region of interest" description="Disordered" evidence="1">
    <location>
        <begin position="620"/>
        <end position="645"/>
    </location>
</feature>
<name>A0ABD1Y124_9MARC</name>
<feature type="compositionally biased region" description="Basic and acidic residues" evidence="1">
    <location>
        <begin position="365"/>
        <end position="384"/>
    </location>
</feature>
<feature type="region of interest" description="Disordered" evidence="1">
    <location>
        <begin position="183"/>
        <end position="208"/>
    </location>
</feature>
<dbReference type="PANTHER" id="PTHR47041:SF5">
    <property type="entry name" value="SEC14 CYTOSOLIC FACTOR FAMILY PROTEIN"/>
    <property type="match status" value="1"/>
</dbReference>
<dbReference type="Proteomes" id="UP001605036">
    <property type="component" value="Unassembled WGS sequence"/>
</dbReference>
<feature type="region of interest" description="Disordered" evidence="1">
    <location>
        <begin position="1"/>
        <end position="21"/>
    </location>
</feature>
<dbReference type="Gene3D" id="3.40.525.10">
    <property type="entry name" value="CRAL-TRIO lipid binding domain"/>
    <property type="match status" value="1"/>
</dbReference>
<dbReference type="InterPro" id="IPR001251">
    <property type="entry name" value="CRAL-TRIO_dom"/>
</dbReference>
<dbReference type="SUPFAM" id="SSF52087">
    <property type="entry name" value="CRAL/TRIO domain"/>
    <property type="match status" value="1"/>
</dbReference>
<feature type="compositionally biased region" description="Low complexity" evidence="1">
    <location>
        <begin position="1133"/>
        <end position="1146"/>
    </location>
</feature>
<evidence type="ECO:0000256" key="1">
    <source>
        <dbReference type="SAM" id="MobiDB-lite"/>
    </source>
</evidence>
<evidence type="ECO:0000313" key="3">
    <source>
        <dbReference type="EMBL" id="KAL2620442.1"/>
    </source>
</evidence>
<feature type="region of interest" description="Disordered" evidence="1">
    <location>
        <begin position="654"/>
        <end position="673"/>
    </location>
</feature>
<dbReference type="EMBL" id="JBHFFA010000006">
    <property type="protein sequence ID" value="KAL2620442.1"/>
    <property type="molecule type" value="Genomic_DNA"/>
</dbReference>
<dbReference type="InterPro" id="IPR036865">
    <property type="entry name" value="CRAL-TRIO_dom_sf"/>
</dbReference>
<accession>A0ABD1Y124</accession>
<evidence type="ECO:0000259" key="2">
    <source>
        <dbReference type="PROSITE" id="PS50191"/>
    </source>
</evidence>
<feature type="region of interest" description="Disordered" evidence="1">
    <location>
        <begin position="68"/>
        <end position="94"/>
    </location>
</feature>
<feature type="compositionally biased region" description="Acidic residues" evidence="1">
    <location>
        <begin position="916"/>
        <end position="929"/>
    </location>
</feature>
<feature type="compositionally biased region" description="Acidic residues" evidence="1">
    <location>
        <begin position="551"/>
        <end position="565"/>
    </location>
</feature>
<keyword evidence="4" id="KW-1185">Reference proteome</keyword>
<sequence>MGVTGIKSGDDFWNRGPGEAEGVKKIIEEEEGEEEEGGVEINAVVKWACSTVTYSDEFSFYTKGVVEDSKDRGSSNQQNRSIVAPGKKPSTNVQPVTAVTKPRSKIIFPHIMTRGSVVGNKVYCKTSINNCFTWRRRTGNGCNSLVGGMSSGCSPALLMNFYHERTSDTQSTSNNSIVVAADKNNENNSKNDAPSLLPHPDPEDNREKWGRNLPVPLVSPQLGVMLLGVAGAAGLQLLFPSLRLPLFEVLLLSNRKTPTRKRCSRGEEGGGVRRRWWRFPLDLALEISRPFCGSVLRRTMTAVLFLLQLRMRRRIESQRSTGSMTHQFMPNLITTSSPSEGGLNASANPSREFLDVSRIDSEVEEILRSREPERGTNLSDERGENSSTVLEEEGHEQPVEWGLSCSSDLSSVDGEDSQDVISEDGLSSASFSNGETFEQEVISDDGLSSCFSGQDIRVISEEEISAISNLFLHDLDNDSITTKNNKNDDDYGIDGLLMVSPTDTCSSIFTSTGSRLASDLSAASSSEGSRDSFSGIFSREEKSSDLSAEFEVGDEEKIDSSDSDDIIPLSWMEDVVEDRITDAGTPLQNCISLAAIPSRCAEYAHDDREIMGGVVTMNMEEEEPSSSSAILGSSDESHHHWSDRGTAFNTHEDYRQTHSNSDSPFSSDGAADRNSNSVVNLMEENALEAGANSSSFPSVATVPLEILSSNSFTELRDPETGTESLLMHSDSADEQNSHSILIINPENTRTFEELYSSAKQEISNTRTDDDNALTTEAEFSDPSGFGIPRSPLPLDNADTHQSLFPSFEEFQFHDDIPLSPRNSSANLHGDWNLELTSSEKTPENPIRNKLLDYCSSAGSIINHASPRADLTALMPEELAPAAADGAWEIKVDGFEVVWTPFKKDLSLVFASSEEIPSEEDLSEVEEEDMDSCKSADGSQTGEEDVDDVLLKTTDDDFQALGFLQKKDADSGLDMALVIKQSAVGLREGNGAEARSVPESLMKGNLKIIRAGSAPVNVRGRRDGGEAMSIAGLKGVILGDSDYSPEAPVENSLILRGFSLHRESPAIAEVVRHKQSSSQENPVVGLDSEFSKEFDRSDGVESAYADFEFDRSKAAAVVPVPSSEDSVFTAFSDGAAGAGSDSTSETDLSSEDSEASTSASSPTTHHFADHPTCRQLRKMRHSHGDQVYMEPAKLMAEPWRDLVYWHGRCREGRPTLVMHVGKAVRQLPASELQHFITVTISHAEYAELNFFRGPVKQLNILMDLDGLGLFRFPPMHVLQSIGAVLNRDYAGRGSWIILINAPLMLGMVINTIQRVILRPSHNEGAIDKGFLAGKNRILTLGGNYKTTLLNHFDESMIPLSLGGTCSGCSSHEKSCHINFDLPQ</sequence>
<protein>
    <recommendedName>
        <fullName evidence="2">CRAL-TRIO domain-containing protein</fullName>
    </recommendedName>
</protein>
<reference evidence="3 4" key="1">
    <citation type="submission" date="2024-09" db="EMBL/GenBank/DDBJ databases">
        <title>Chromosome-scale assembly of Riccia fluitans.</title>
        <authorList>
            <person name="Paukszto L."/>
            <person name="Sawicki J."/>
            <person name="Karawczyk K."/>
            <person name="Piernik-Szablinska J."/>
            <person name="Szczecinska M."/>
            <person name="Mazdziarz M."/>
        </authorList>
    </citation>
    <scope>NUCLEOTIDE SEQUENCE [LARGE SCALE GENOMIC DNA]</scope>
    <source>
        <strain evidence="3">Rf_01</strain>
        <tissue evidence="3">Aerial parts of the thallus</tissue>
    </source>
</reference>
<feature type="compositionally biased region" description="Acidic residues" evidence="1">
    <location>
        <begin position="413"/>
        <end position="422"/>
    </location>
</feature>
<dbReference type="PROSITE" id="PS50191">
    <property type="entry name" value="CRAL_TRIO"/>
    <property type="match status" value="1"/>
</dbReference>
<evidence type="ECO:0000313" key="4">
    <source>
        <dbReference type="Proteomes" id="UP001605036"/>
    </source>
</evidence>
<feature type="region of interest" description="Disordered" evidence="1">
    <location>
        <begin position="1133"/>
        <end position="1170"/>
    </location>
</feature>
<dbReference type="PANTHER" id="PTHR47041">
    <property type="entry name" value="SEC14 CYTOSOLIC FACTOR FAMILY PROTEIN / PHOSPHOGLYCERIDE TRANSFER FAMILY PROTEIN"/>
    <property type="match status" value="1"/>
</dbReference>
<comment type="caution">
    <text evidence="3">The sequence shown here is derived from an EMBL/GenBank/DDBJ whole genome shotgun (WGS) entry which is preliminary data.</text>
</comment>
<gene>
    <name evidence="3" type="ORF">R1flu_000647</name>
</gene>
<dbReference type="Pfam" id="PF00650">
    <property type="entry name" value="CRAL_TRIO"/>
    <property type="match status" value="1"/>
</dbReference>
<feature type="region of interest" description="Disordered" evidence="1">
    <location>
        <begin position="916"/>
        <end position="943"/>
    </location>
</feature>